<dbReference type="Proteomes" id="UP000001784">
    <property type="component" value="Chromosome"/>
</dbReference>
<accession>A0LH61</accession>
<proteinExistence type="predicted"/>
<evidence type="ECO:0000313" key="2">
    <source>
        <dbReference type="Proteomes" id="UP000001784"/>
    </source>
</evidence>
<evidence type="ECO:0000313" key="1">
    <source>
        <dbReference type="EMBL" id="ABK16763.1"/>
    </source>
</evidence>
<gene>
    <name evidence="1" type="ordered locus">Sfum_1069</name>
</gene>
<dbReference type="InParanoid" id="A0LH61"/>
<dbReference type="AlphaFoldDB" id="A0LH61"/>
<sequence length="94" mass="10396">MRLCTFHLARFSKGCSRHCNRTEKEKAMPEIAIKENVLGGEQFCAMCGGFMASHLGPDLFMEGTMQLVCRDCGREYAPHLVSLLDLGASMVHSS</sequence>
<dbReference type="HOGENOM" id="CLU_2385087_0_0_7"/>
<dbReference type="KEGG" id="sfu:Sfum_1069"/>
<dbReference type="EMBL" id="CP000478">
    <property type="protein sequence ID" value="ABK16763.1"/>
    <property type="molecule type" value="Genomic_DNA"/>
</dbReference>
<protein>
    <submittedName>
        <fullName evidence="1">Uncharacterized protein</fullName>
    </submittedName>
</protein>
<reference evidence="1 2" key="1">
    <citation type="submission" date="2006-10" db="EMBL/GenBank/DDBJ databases">
        <title>Complete sequence of Syntrophobacter fumaroxidans MPOB.</title>
        <authorList>
            <consortium name="US DOE Joint Genome Institute"/>
            <person name="Copeland A."/>
            <person name="Lucas S."/>
            <person name="Lapidus A."/>
            <person name="Barry K."/>
            <person name="Detter J.C."/>
            <person name="Glavina del Rio T."/>
            <person name="Hammon N."/>
            <person name="Israni S."/>
            <person name="Pitluck S."/>
            <person name="Goltsman E.G."/>
            <person name="Martinez M."/>
            <person name="Schmutz J."/>
            <person name="Larimer F."/>
            <person name="Land M."/>
            <person name="Hauser L."/>
            <person name="Kyrpides N."/>
            <person name="Kim E."/>
            <person name="Boone D.R."/>
            <person name="Brockman F."/>
            <person name="Culley D."/>
            <person name="Ferry J."/>
            <person name="Gunsalus R."/>
            <person name="McInerney M.J."/>
            <person name="Morrison M."/>
            <person name="Plugge C."/>
            <person name="Rohlin L."/>
            <person name="Scholten J."/>
            <person name="Sieber J."/>
            <person name="Stams A.J.M."/>
            <person name="Worm P."/>
            <person name="Henstra A.M."/>
            <person name="Richardson P."/>
        </authorList>
    </citation>
    <scope>NUCLEOTIDE SEQUENCE [LARGE SCALE GENOMIC DNA]</scope>
    <source>
        <strain evidence="2">DSM 10017 / MPOB</strain>
    </source>
</reference>
<keyword evidence="2" id="KW-1185">Reference proteome</keyword>
<organism evidence="1 2">
    <name type="scientific">Syntrophobacter fumaroxidans (strain DSM 10017 / MPOB)</name>
    <dbReference type="NCBI Taxonomy" id="335543"/>
    <lineage>
        <taxon>Bacteria</taxon>
        <taxon>Pseudomonadati</taxon>
        <taxon>Thermodesulfobacteriota</taxon>
        <taxon>Syntrophobacteria</taxon>
        <taxon>Syntrophobacterales</taxon>
        <taxon>Syntrophobacteraceae</taxon>
        <taxon>Syntrophobacter</taxon>
    </lineage>
</organism>
<name>A0LH61_SYNFM</name>